<protein>
    <submittedName>
        <fullName evidence="12">Sodium-coupled neutral amino acid transporter 3</fullName>
    </submittedName>
</protein>
<feature type="compositionally biased region" description="Basic and acidic residues" evidence="9">
    <location>
        <begin position="423"/>
        <end position="445"/>
    </location>
</feature>
<evidence type="ECO:0000256" key="8">
    <source>
        <dbReference type="SAM" id="Coils"/>
    </source>
</evidence>
<keyword evidence="7 10" id="KW-0472">Membrane</keyword>
<feature type="transmembrane region" description="Helical" evidence="10">
    <location>
        <begin position="269"/>
        <end position="287"/>
    </location>
</feature>
<evidence type="ECO:0000313" key="13">
    <source>
        <dbReference type="Proteomes" id="UP000281406"/>
    </source>
</evidence>
<organism evidence="12 13">
    <name type="scientific">Anabarilius grahami</name>
    <name type="common">Kanglang fish</name>
    <name type="synonym">Barilius grahami</name>
    <dbReference type="NCBI Taxonomy" id="495550"/>
    <lineage>
        <taxon>Eukaryota</taxon>
        <taxon>Metazoa</taxon>
        <taxon>Chordata</taxon>
        <taxon>Craniata</taxon>
        <taxon>Vertebrata</taxon>
        <taxon>Euteleostomi</taxon>
        <taxon>Actinopterygii</taxon>
        <taxon>Neopterygii</taxon>
        <taxon>Teleostei</taxon>
        <taxon>Ostariophysi</taxon>
        <taxon>Cypriniformes</taxon>
        <taxon>Xenocyprididae</taxon>
        <taxon>Xenocypridinae</taxon>
        <taxon>Xenocypridinae incertae sedis</taxon>
        <taxon>Anabarilius</taxon>
    </lineage>
</organism>
<evidence type="ECO:0000256" key="9">
    <source>
        <dbReference type="SAM" id="MobiDB-lite"/>
    </source>
</evidence>
<reference evidence="12 13" key="1">
    <citation type="submission" date="2018-10" db="EMBL/GenBank/DDBJ databases">
        <title>Genome assembly for a Yunnan-Guizhou Plateau 3E fish, Anabarilius grahami (Regan), and its evolutionary and genetic applications.</title>
        <authorList>
            <person name="Jiang W."/>
        </authorList>
    </citation>
    <scope>NUCLEOTIDE SEQUENCE [LARGE SCALE GENOMIC DNA]</scope>
    <source>
        <strain evidence="12">AG-KIZ</strain>
        <tissue evidence="12">Muscle</tissue>
    </source>
</reference>
<feature type="compositionally biased region" description="Basic and acidic residues" evidence="9">
    <location>
        <begin position="844"/>
        <end position="853"/>
    </location>
</feature>
<feature type="transmembrane region" description="Helical" evidence="10">
    <location>
        <begin position="80"/>
        <end position="101"/>
    </location>
</feature>
<evidence type="ECO:0000256" key="10">
    <source>
        <dbReference type="SAM" id="Phobius"/>
    </source>
</evidence>
<feature type="compositionally biased region" description="Low complexity" evidence="9">
    <location>
        <begin position="544"/>
        <end position="553"/>
    </location>
</feature>
<dbReference type="PANTHER" id="PTHR22950:SF646">
    <property type="entry name" value="SODIUM-COUPLED NEUTRAL AMINO ACID TRANSPORTER 10-RELATED"/>
    <property type="match status" value="1"/>
</dbReference>
<dbReference type="Pfam" id="PF01490">
    <property type="entry name" value="Aa_trans"/>
    <property type="match status" value="1"/>
</dbReference>
<feature type="region of interest" description="Disordered" evidence="9">
    <location>
        <begin position="582"/>
        <end position="672"/>
    </location>
</feature>
<sequence>MTASNWGLIMNVVNSIVGVSVLTMPFCFKQCGIVLGTLLLFFCSWMTHQSCMFLVHSASNTKRRTYAGLAFHAYGKPFKALVELSMIGLMLGTCIAFYVVIADLGSNFFAQLLGLQVTRSFRIVLLISVSLLVVLPLSLQRNMMSSIQSFSAMALIFYTLFMFTMVLSSFKHGLLTGQWLNKVIYVRWDGVFRCIPICGMAFACQSQVLPTYDSLDEPSVKRMSTIFTSSLNVVTTFYITVGFFGYVSFTDNIAGNVLMNFPSNLVTEMIRVGFMMSVAVGFPMMILPCRQAINTMLFEQQQKDGTFAAGGYMPPLRFKSITLCIVFGTMLGGILIPNVETILGLTGATMGSLICFICPALIYKKIMKNAWTAQLVLWVGLGILLISTFTTLSISSNEPQKLNPPPDVAAKTEDKPPIIIPHEMPKDPVQEKGVDPDPGEKPDRPPIEIEKLAEKEAAEPLQIKVPVEVAEVKNKEEEVQLDRPEAGVAVPEGEAHRHEPPIPHDRVQIDEIKNQEELEDEKKQPVAVEEENKLPAREEEELLAEQGAGQAQEVGEEKSKEKEDMVKRAVNQVQLAANEVLDKAENSEDLKKVEPLVVHKEPENLPEVKEKHHENEPVKEKIPEEMDKAPEPQDEKPKEKLLVQEHKEEKVPDVKDGGADKDGDGDKMEEGQLDHAVLLQVIKEQQEQQKRLLDQQEKLLAVIEEQHKEMHQIKEGEEEPKAAEQQKRHVDQEEKHEEGHQVKEGEAEPKAAAGEGAGEVENAVQRQLEGIEGAVKSKVAAVAPDQLQKPQGEPVHVDADVAVPEESAAKEAHVAAGLPHNALESVEDGGAEVLKKKLELKNQARHGEAKSAEVDAQGVPLHQQEPEPPKINPNALAEKEEILRQKLAQLEAEKERIEKEKLDKERIEKEVQARVEKERKERERREELAREQELERVRQQKEQLEKERLEAERLKREQEKMDKEIMERAEKEKRLLEHKERLDQLQQAIDARREKGILEDESLKQDREKMDKEIMERAEKEKRILKQKEQLDQLQQVIDTKKDRAELHLMPKQKGGRDLKENIVPLEEEKKEEKRSREDGGVDLKRRRRSVDPDSGGGADLDLLQDVGGLDLNADLKGQLLAGSLVHTRQLKQMFQRQENEELE</sequence>
<dbReference type="InterPro" id="IPR013057">
    <property type="entry name" value="AA_transpt_TM"/>
</dbReference>
<gene>
    <name evidence="12" type="ORF">DPX16_22177</name>
</gene>
<name>A0A3N0XNI9_ANAGA</name>
<feature type="coiled-coil region" evidence="8">
    <location>
        <begin position="679"/>
        <end position="706"/>
    </location>
</feature>
<keyword evidence="6 10" id="KW-1133">Transmembrane helix</keyword>
<feature type="compositionally biased region" description="Basic and acidic residues" evidence="9">
    <location>
        <begin position="709"/>
        <end position="749"/>
    </location>
</feature>
<feature type="region of interest" description="Disordered" evidence="9">
    <location>
        <begin position="912"/>
        <end position="942"/>
    </location>
</feature>
<evidence type="ECO:0000256" key="1">
    <source>
        <dbReference type="ARBA" id="ARBA00004141"/>
    </source>
</evidence>
<dbReference type="GO" id="GO:0016020">
    <property type="term" value="C:membrane"/>
    <property type="evidence" value="ECO:0007669"/>
    <property type="project" value="UniProtKB-SubCell"/>
</dbReference>
<evidence type="ECO:0000256" key="7">
    <source>
        <dbReference type="ARBA" id="ARBA00023136"/>
    </source>
</evidence>
<dbReference type="OrthoDB" id="513400at2759"/>
<feature type="compositionally biased region" description="Basic and acidic residues" evidence="9">
    <location>
        <begin position="474"/>
        <end position="485"/>
    </location>
</feature>
<feature type="region of interest" description="Disordered" evidence="9">
    <location>
        <begin position="709"/>
        <end position="764"/>
    </location>
</feature>
<feature type="compositionally biased region" description="Low complexity" evidence="9">
    <location>
        <begin position="750"/>
        <end position="763"/>
    </location>
</feature>
<keyword evidence="8" id="KW-0175">Coiled coil</keyword>
<dbReference type="AlphaFoldDB" id="A0A3N0XNI9"/>
<evidence type="ECO:0000256" key="2">
    <source>
        <dbReference type="ARBA" id="ARBA00008066"/>
    </source>
</evidence>
<feature type="transmembrane region" description="Helical" evidence="10">
    <location>
        <begin position="190"/>
        <end position="209"/>
    </location>
</feature>
<comment type="similarity">
    <text evidence="2">Belongs to the amino acid/polyamine transporter 2 family.</text>
</comment>
<feature type="compositionally biased region" description="Basic and acidic residues" evidence="9">
    <location>
        <begin position="1042"/>
        <end position="1084"/>
    </location>
</feature>
<proteinExistence type="inferred from homology"/>
<feature type="region of interest" description="Disordered" evidence="9">
    <location>
        <begin position="1042"/>
        <end position="1104"/>
    </location>
</feature>
<comment type="subcellular location">
    <subcellularLocation>
        <location evidence="1">Membrane</location>
        <topology evidence="1">Multi-pass membrane protein</topology>
    </subcellularLocation>
</comment>
<accession>A0A3N0XNI9</accession>
<feature type="transmembrane region" description="Helical" evidence="10">
    <location>
        <begin position="151"/>
        <end position="170"/>
    </location>
</feature>
<feature type="transmembrane region" description="Helical" evidence="10">
    <location>
        <begin position="7"/>
        <end position="26"/>
    </location>
</feature>
<comment type="caution">
    <text evidence="12">The sequence shown here is derived from an EMBL/GenBank/DDBJ whole genome shotgun (WGS) entry which is preliminary data.</text>
</comment>
<keyword evidence="3" id="KW-0813">Transport</keyword>
<keyword evidence="4 10" id="KW-0812">Transmembrane</keyword>
<feature type="compositionally biased region" description="Basic and acidic residues" evidence="9">
    <location>
        <begin position="493"/>
        <end position="537"/>
    </location>
</feature>
<feature type="region of interest" description="Disordered" evidence="9">
    <location>
        <begin position="844"/>
        <end position="875"/>
    </location>
</feature>
<evidence type="ECO:0000256" key="5">
    <source>
        <dbReference type="ARBA" id="ARBA00022970"/>
    </source>
</evidence>
<evidence type="ECO:0000313" key="12">
    <source>
        <dbReference type="EMBL" id="ROI81942.1"/>
    </source>
</evidence>
<dbReference type="Proteomes" id="UP000281406">
    <property type="component" value="Unassembled WGS sequence"/>
</dbReference>
<dbReference type="EMBL" id="RJVU01067793">
    <property type="protein sequence ID" value="ROI81942.1"/>
    <property type="molecule type" value="Genomic_DNA"/>
</dbReference>
<feature type="compositionally biased region" description="Basic and acidic residues" evidence="9">
    <location>
        <begin position="555"/>
        <end position="566"/>
    </location>
</feature>
<keyword evidence="5" id="KW-0029">Amino-acid transport</keyword>
<feature type="transmembrane region" description="Helical" evidence="10">
    <location>
        <begin position="342"/>
        <end position="363"/>
    </location>
</feature>
<keyword evidence="13" id="KW-1185">Reference proteome</keyword>
<feature type="transmembrane region" description="Helical" evidence="10">
    <location>
        <begin position="121"/>
        <end position="139"/>
    </location>
</feature>
<feature type="domain" description="Amino acid transporter transmembrane" evidence="11">
    <location>
        <begin position="2"/>
        <end position="379"/>
    </location>
</feature>
<dbReference type="PANTHER" id="PTHR22950">
    <property type="entry name" value="AMINO ACID TRANSPORTER"/>
    <property type="match status" value="1"/>
</dbReference>
<feature type="transmembrane region" description="Helical" evidence="10">
    <location>
        <begin position="230"/>
        <end position="249"/>
    </location>
</feature>
<feature type="transmembrane region" description="Helical" evidence="10">
    <location>
        <begin position="318"/>
        <end position="336"/>
    </location>
</feature>
<evidence type="ECO:0000256" key="3">
    <source>
        <dbReference type="ARBA" id="ARBA00022448"/>
    </source>
</evidence>
<dbReference type="GO" id="GO:0015179">
    <property type="term" value="F:L-amino acid transmembrane transporter activity"/>
    <property type="evidence" value="ECO:0007669"/>
    <property type="project" value="TreeGrafter"/>
</dbReference>
<evidence type="ECO:0000256" key="6">
    <source>
        <dbReference type="ARBA" id="ARBA00022989"/>
    </source>
</evidence>
<feature type="transmembrane region" description="Helical" evidence="10">
    <location>
        <begin position="375"/>
        <end position="394"/>
    </location>
</feature>
<feature type="region of interest" description="Disordered" evidence="9">
    <location>
        <begin position="474"/>
        <end position="566"/>
    </location>
</feature>
<feature type="region of interest" description="Disordered" evidence="9">
    <location>
        <begin position="418"/>
        <end position="445"/>
    </location>
</feature>
<evidence type="ECO:0000259" key="11">
    <source>
        <dbReference type="Pfam" id="PF01490"/>
    </source>
</evidence>
<feature type="transmembrane region" description="Helical" evidence="10">
    <location>
        <begin position="32"/>
        <end position="55"/>
    </location>
</feature>
<evidence type="ECO:0000256" key="4">
    <source>
        <dbReference type="ARBA" id="ARBA00022692"/>
    </source>
</evidence>